<dbReference type="Proteomes" id="UP000824469">
    <property type="component" value="Unassembled WGS sequence"/>
</dbReference>
<feature type="domain" description="K-box" evidence="2">
    <location>
        <begin position="26"/>
        <end position="119"/>
    </location>
</feature>
<dbReference type="PROSITE" id="PS51297">
    <property type="entry name" value="K_BOX"/>
    <property type="match status" value="1"/>
</dbReference>
<sequence>MICIVARLRQIIERYQLVAGGFRGEAPNTPFEINSLHAQNEKLQTTLRHMMGEDLTWLSLNELGNLEEHLNAAISRVRSRREQILHQVIQRNRQSSRRILEMEREQEVLRQRISHLEQTLENCRTGPVFDYLDDRAFGQDEPHHFNLIPTTPTILRDLQPNQINLQESEHYLQSELRLG</sequence>
<evidence type="ECO:0000313" key="4">
    <source>
        <dbReference type="Proteomes" id="UP000824469"/>
    </source>
</evidence>
<dbReference type="EMBL" id="JAHRHJ020000008">
    <property type="protein sequence ID" value="KAH9305005.1"/>
    <property type="molecule type" value="Genomic_DNA"/>
</dbReference>
<gene>
    <name evidence="3" type="ORF">KI387_009409</name>
</gene>
<keyword evidence="1" id="KW-0175">Coiled coil</keyword>
<dbReference type="InterPro" id="IPR002487">
    <property type="entry name" value="TF_Kbox"/>
</dbReference>
<proteinExistence type="predicted"/>
<protein>
    <recommendedName>
        <fullName evidence="2">K-box domain-containing protein</fullName>
    </recommendedName>
</protein>
<reference evidence="3 4" key="1">
    <citation type="journal article" date="2021" name="Nat. Plants">
        <title>The Taxus genome provides insights into paclitaxel biosynthesis.</title>
        <authorList>
            <person name="Xiong X."/>
            <person name="Gou J."/>
            <person name="Liao Q."/>
            <person name="Li Y."/>
            <person name="Zhou Q."/>
            <person name="Bi G."/>
            <person name="Li C."/>
            <person name="Du R."/>
            <person name="Wang X."/>
            <person name="Sun T."/>
            <person name="Guo L."/>
            <person name="Liang H."/>
            <person name="Lu P."/>
            <person name="Wu Y."/>
            <person name="Zhang Z."/>
            <person name="Ro D.K."/>
            <person name="Shang Y."/>
            <person name="Huang S."/>
            <person name="Yan J."/>
        </authorList>
    </citation>
    <scope>NUCLEOTIDE SEQUENCE [LARGE SCALE GENOMIC DNA]</scope>
    <source>
        <strain evidence="3">Ta-2019</strain>
    </source>
</reference>
<feature type="coiled-coil region" evidence="1">
    <location>
        <begin position="85"/>
        <end position="119"/>
    </location>
</feature>
<accession>A0AA38FJA0</accession>
<feature type="non-terminal residue" evidence="3">
    <location>
        <position position="1"/>
    </location>
</feature>
<evidence type="ECO:0000256" key="1">
    <source>
        <dbReference type="SAM" id="Coils"/>
    </source>
</evidence>
<name>A0AA38FJA0_TAXCH</name>
<evidence type="ECO:0000313" key="3">
    <source>
        <dbReference type="EMBL" id="KAH9305005.1"/>
    </source>
</evidence>
<dbReference type="GO" id="GO:0003700">
    <property type="term" value="F:DNA-binding transcription factor activity"/>
    <property type="evidence" value="ECO:0007669"/>
    <property type="project" value="InterPro"/>
</dbReference>
<evidence type="ECO:0000259" key="2">
    <source>
        <dbReference type="PROSITE" id="PS51297"/>
    </source>
</evidence>
<dbReference type="Pfam" id="PF01486">
    <property type="entry name" value="K-box"/>
    <property type="match status" value="1"/>
</dbReference>
<dbReference type="GO" id="GO:0005634">
    <property type="term" value="C:nucleus"/>
    <property type="evidence" value="ECO:0007669"/>
    <property type="project" value="InterPro"/>
</dbReference>
<comment type="caution">
    <text evidence="3">The sequence shown here is derived from an EMBL/GenBank/DDBJ whole genome shotgun (WGS) entry which is preliminary data.</text>
</comment>
<keyword evidence="4" id="KW-1185">Reference proteome</keyword>
<organism evidence="3 4">
    <name type="scientific">Taxus chinensis</name>
    <name type="common">Chinese yew</name>
    <name type="synonym">Taxus wallichiana var. chinensis</name>
    <dbReference type="NCBI Taxonomy" id="29808"/>
    <lineage>
        <taxon>Eukaryota</taxon>
        <taxon>Viridiplantae</taxon>
        <taxon>Streptophyta</taxon>
        <taxon>Embryophyta</taxon>
        <taxon>Tracheophyta</taxon>
        <taxon>Spermatophyta</taxon>
        <taxon>Pinopsida</taxon>
        <taxon>Pinidae</taxon>
        <taxon>Conifers II</taxon>
        <taxon>Cupressales</taxon>
        <taxon>Taxaceae</taxon>
        <taxon>Taxus</taxon>
    </lineage>
</organism>
<dbReference type="AlphaFoldDB" id="A0AA38FJA0"/>